<dbReference type="Proteomes" id="UP000290572">
    <property type="component" value="Unassembled WGS sequence"/>
</dbReference>
<protein>
    <recommendedName>
        <fullName evidence="1">Endonuclease/exonuclease/phosphatase domain-containing protein</fullName>
    </recommendedName>
</protein>
<sequence>MHLPPANFTDKKKLLHMMASESEFKVLSWNIRGLKTRLKEKAALLAIFRKYDVVLLQETHIGEDDKCKITEAFGGEYDIETLKDGEFKEQLNRERKTMYLTFFSSSSRGVAVLINKPHTCLEAFCEGGIYAWVHAEIGSQKYTFVSVYYHSDDDHLICDLMFRQ</sequence>
<proteinExistence type="predicted"/>
<reference evidence="2 3" key="1">
    <citation type="submission" date="2018-03" db="EMBL/GenBank/DDBJ databases">
        <title>Draft genome sequence of Rohu Carp (Labeo rohita).</title>
        <authorList>
            <person name="Das P."/>
            <person name="Kushwaha B."/>
            <person name="Joshi C.G."/>
            <person name="Kumar D."/>
            <person name="Nagpure N.S."/>
            <person name="Sahoo L."/>
            <person name="Das S.P."/>
            <person name="Bit A."/>
            <person name="Patnaik S."/>
            <person name="Meher P.K."/>
            <person name="Jayasankar P."/>
            <person name="Koringa P.G."/>
            <person name="Patel N.V."/>
            <person name="Hinsu A.T."/>
            <person name="Kumar R."/>
            <person name="Pandey M."/>
            <person name="Agarwal S."/>
            <person name="Srivastava S."/>
            <person name="Singh M."/>
            <person name="Iquebal M.A."/>
            <person name="Jaiswal S."/>
            <person name="Angadi U.B."/>
            <person name="Kumar N."/>
            <person name="Raza M."/>
            <person name="Shah T.M."/>
            <person name="Rai A."/>
            <person name="Jena J.K."/>
        </authorList>
    </citation>
    <scope>NUCLEOTIDE SEQUENCE [LARGE SCALE GENOMIC DNA]</scope>
    <source>
        <strain evidence="2">DASCIFA01</strain>
        <tissue evidence="2">Testis</tissue>
    </source>
</reference>
<gene>
    <name evidence="2" type="ORF">ROHU_003920</name>
</gene>
<evidence type="ECO:0000313" key="2">
    <source>
        <dbReference type="EMBL" id="RXN35000.1"/>
    </source>
</evidence>
<feature type="domain" description="Endonuclease/exonuclease/phosphatase" evidence="1">
    <location>
        <begin position="27"/>
        <end position="117"/>
    </location>
</feature>
<dbReference type="AlphaFoldDB" id="A0A498NSC5"/>
<dbReference type="InterPro" id="IPR036691">
    <property type="entry name" value="Endo/exonu/phosph_ase_sf"/>
</dbReference>
<evidence type="ECO:0000313" key="3">
    <source>
        <dbReference type="Proteomes" id="UP000290572"/>
    </source>
</evidence>
<accession>A0A498NSC5</accession>
<name>A0A498NSC5_LABRO</name>
<dbReference type="InterPro" id="IPR005135">
    <property type="entry name" value="Endo/exonuclease/phosphatase"/>
</dbReference>
<comment type="caution">
    <text evidence="2">The sequence shown here is derived from an EMBL/GenBank/DDBJ whole genome shotgun (WGS) entry which is preliminary data.</text>
</comment>
<keyword evidence="3" id="KW-1185">Reference proteome</keyword>
<dbReference type="SUPFAM" id="SSF56219">
    <property type="entry name" value="DNase I-like"/>
    <property type="match status" value="1"/>
</dbReference>
<evidence type="ECO:0000259" key="1">
    <source>
        <dbReference type="Pfam" id="PF03372"/>
    </source>
</evidence>
<dbReference type="Pfam" id="PF03372">
    <property type="entry name" value="Exo_endo_phos"/>
    <property type="match status" value="1"/>
</dbReference>
<organism evidence="2 3">
    <name type="scientific">Labeo rohita</name>
    <name type="common">Indian major carp</name>
    <name type="synonym">Cyprinus rohita</name>
    <dbReference type="NCBI Taxonomy" id="84645"/>
    <lineage>
        <taxon>Eukaryota</taxon>
        <taxon>Metazoa</taxon>
        <taxon>Chordata</taxon>
        <taxon>Craniata</taxon>
        <taxon>Vertebrata</taxon>
        <taxon>Euteleostomi</taxon>
        <taxon>Actinopterygii</taxon>
        <taxon>Neopterygii</taxon>
        <taxon>Teleostei</taxon>
        <taxon>Ostariophysi</taxon>
        <taxon>Cypriniformes</taxon>
        <taxon>Cyprinidae</taxon>
        <taxon>Labeoninae</taxon>
        <taxon>Labeonini</taxon>
        <taxon>Labeo</taxon>
    </lineage>
</organism>
<dbReference type="Gene3D" id="3.60.10.10">
    <property type="entry name" value="Endonuclease/exonuclease/phosphatase"/>
    <property type="match status" value="1"/>
</dbReference>
<dbReference type="EMBL" id="QBIY01011156">
    <property type="protein sequence ID" value="RXN35000.1"/>
    <property type="molecule type" value="Genomic_DNA"/>
</dbReference>
<dbReference type="GO" id="GO:0003824">
    <property type="term" value="F:catalytic activity"/>
    <property type="evidence" value="ECO:0007669"/>
    <property type="project" value="InterPro"/>
</dbReference>